<dbReference type="SUPFAM" id="SSF51735">
    <property type="entry name" value="NAD(P)-binding Rossmann-fold domains"/>
    <property type="match status" value="1"/>
</dbReference>
<evidence type="ECO:0000256" key="1">
    <source>
        <dbReference type="ARBA" id="ARBA00006484"/>
    </source>
</evidence>
<gene>
    <name evidence="3" type="ORF">LY89DRAFT_214228</name>
</gene>
<organism evidence="3 4">
    <name type="scientific">Mollisia scopiformis</name>
    <name type="common">Conifer needle endophyte fungus</name>
    <name type="synonym">Phialocephala scopiformis</name>
    <dbReference type="NCBI Taxonomy" id="149040"/>
    <lineage>
        <taxon>Eukaryota</taxon>
        <taxon>Fungi</taxon>
        <taxon>Dikarya</taxon>
        <taxon>Ascomycota</taxon>
        <taxon>Pezizomycotina</taxon>
        <taxon>Leotiomycetes</taxon>
        <taxon>Helotiales</taxon>
        <taxon>Mollisiaceae</taxon>
        <taxon>Mollisia</taxon>
    </lineage>
</organism>
<dbReference type="Gene3D" id="3.40.50.720">
    <property type="entry name" value="NAD(P)-binding Rossmann-like Domain"/>
    <property type="match status" value="1"/>
</dbReference>
<dbReference type="CDD" id="cd05233">
    <property type="entry name" value="SDR_c"/>
    <property type="match status" value="1"/>
</dbReference>
<evidence type="ECO:0000313" key="4">
    <source>
        <dbReference type="Proteomes" id="UP000070700"/>
    </source>
</evidence>
<dbReference type="InParanoid" id="A0A194WW09"/>
<dbReference type="PANTHER" id="PTHR43008">
    <property type="entry name" value="BENZIL REDUCTASE"/>
    <property type="match status" value="1"/>
</dbReference>
<dbReference type="Pfam" id="PF00106">
    <property type="entry name" value="adh_short"/>
    <property type="match status" value="1"/>
</dbReference>
<dbReference type="EMBL" id="KQ947425">
    <property type="protein sequence ID" value="KUJ11859.1"/>
    <property type="molecule type" value="Genomic_DNA"/>
</dbReference>
<dbReference type="GO" id="GO:0016616">
    <property type="term" value="F:oxidoreductase activity, acting on the CH-OH group of donors, NAD or NADP as acceptor"/>
    <property type="evidence" value="ECO:0007669"/>
    <property type="project" value="UniProtKB-ARBA"/>
</dbReference>
<accession>A0A194WW09</accession>
<dbReference type="AlphaFoldDB" id="A0A194WW09"/>
<dbReference type="GO" id="GO:0050664">
    <property type="term" value="F:oxidoreductase activity, acting on NAD(P)H, oxygen as acceptor"/>
    <property type="evidence" value="ECO:0007669"/>
    <property type="project" value="TreeGrafter"/>
</dbReference>
<dbReference type="PANTHER" id="PTHR43008:SF4">
    <property type="entry name" value="CHAIN DEHYDROGENASE, PUTATIVE (AFU_ORTHOLOGUE AFUA_4G08710)-RELATED"/>
    <property type="match status" value="1"/>
</dbReference>
<protein>
    <submittedName>
        <fullName evidence="3">NAD(P)-binding protein</fullName>
    </submittedName>
</protein>
<dbReference type="InterPro" id="IPR002347">
    <property type="entry name" value="SDR_fam"/>
</dbReference>
<keyword evidence="2" id="KW-0560">Oxidoreductase</keyword>
<dbReference type="KEGG" id="psco:LY89DRAFT_214228"/>
<dbReference type="InterPro" id="IPR036291">
    <property type="entry name" value="NAD(P)-bd_dom_sf"/>
</dbReference>
<name>A0A194WW09_MOLSC</name>
<reference evidence="3 4" key="1">
    <citation type="submission" date="2015-10" db="EMBL/GenBank/DDBJ databases">
        <title>Full genome of DAOMC 229536 Phialocephala scopiformis, a fungal endophyte of spruce producing the potent anti-insectan compound rugulosin.</title>
        <authorList>
            <consortium name="DOE Joint Genome Institute"/>
            <person name="Walker A.K."/>
            <person name="Frasz S.L."/>
            <person name="Seifert K.A."/>
            <person name="Miller J.D."/>
            <person name="Mondo S.J."/>
            <person name="Labutti K."/>
            <person name="Lipzen A."/>
            <person name="Dockter R."/>
            <person name="Kennedy M."/>
            <person name="Grigoriev I.V."/>
            <person name="Spatafora J.W."/>
        </authorList>
    </citation>
    <scope>NUCLEOTIDE SEQUENCE [LARGE SCALE GENOMIC DNA]</scope>
    <source>
        <strain evidence="3 4">CBS 120377</strain>
    </source>
</reference>
<evidence type="ECO:0000313" key="3">
    <source>
        <dbReference type="EMBL" id="KUJ11859.1"/>
    </source>
</evidence>
<comment type="similarity">
    <text evidence="1">Belongs to the short-chain dehydrogenases/reductases (SDR) family.</text>
</comment>
<keyword evidence="4" id="KW-1185">Reference proteome</keyword>
<sequence>MTSSANTKAPSFMPTYTKVWHTKVHPTISPTRPENSAKNKVVVITGGGIGTGAAIAKAFAEAGAKAVGLIGRRENHLKTSAETLSSISTSIKIEYAVADITDKSALESAFEKFEGSLGKIDVLVSNAGYLSDIVPLQKADDEDWWRGFEINVKGTFNVIKSFLFHAGSNAVFLGVNAGLATSSEPPGLSSYISSKIACARMLECMQAEHPEIRVISVHPGVVDTAMTEKTKVPPMDDASLVAGLMVWLAGPEANFMKGRFMWANFDIDELKERAAEIEKGNELRLGLLGLTPPEMFFKK</sequence>
<evidence type="ECO:0000256" key="2">
    <source>
        <dbReference type="ARBA" id="ARBA00023002"/>
    </source>
</evidence>
<dbReference type="Proteomes" id="UP000070700">
    <property type="component" value="Unassembled WGS sequence"/>
</dbReference>
<dbReference type="GeneID" id="28815616"/>
<dbReference type="RefSeq" id="XP_018066214.1">
    <property type="nucleotide sequence ID" value="XM_018205890.1"/>
</dbReference>
<dbReference type="PRINTS" id="PR00081">
    <property type="entry name" value="GDHRDH"/>
</dbReference>
<proteinExistence type="inferred from homology"/>
<dbReference type="OrthoDB" id="1933717at2759"/>